<dbReference type="RefSeq" id="WP_009541224.1">
    <property type="nucleotide sequence ID" value="NZ_ANHY01000013.1"/>
</dbReference>
<dbReference type="Proteomes" id="UP000009881">
    <property type="component" value="Unassembled WGS sequence"/>
</dbReference>
<evidence type="ECO:0000313" key="1">
    <source>
        <dbReference type="EMBL" id="EKV29259.1"/>
    </source>
</evidence>
<evidence type="ECO:0000313" key="2">
    <source>
        <dbReference type="Proteomes" id="UP000009881"/>
    </source>
</evidence>
<reference evidence="1 2" key="1">
    <citation type="journal article" date="2013" name="Genome Announc.">
        <title>Draft Genome Sequence of an Alphaproteobacterium, Caenispirillum salinarum AK4(T), Isolated from a Solar Saltern.</title>
        <authorList>
            <person name="Khatri I."/>
            <person name="Singh A."/>
            <person name="Korpole S."/>
            <person name="Pinnaka A.K."/>
            <person name="Subramanian S."/>
        </authorList>
    </citation>
    <scope>NUCLEOTIDE SEQUENCE [LARGE SCALE GENOMIC DNA]</scope>
    <source>
        <strain evidence="1 2">AK4</strain>
    </source>
</reference>
<dbReference type="InterPro" id="IPR018666">
    <property type="entry name" value="DUF2125"/>
</dbReference>
<dbReference type="OrthoDB" id="8478166at2"/>
<organism evidence="1 2">
    <name type="scientific">Caenispirillum salinarum AK4</name>
    <dbReference type="NCBI Taxonomy" id="1238182"/>
    <lineage>
        <taxon>Bacteria</taxon>
        <taxon>Pseudomonadati</taxon>
        <taxon>Pseudomonadota</taxon>
        <taxon>Alphaproteobacteria</taxon>
        <taxon>Rhodospirillales</taxon>
        <taxon>Novispirillaceae</taxon>
        <taxon>Caenispirillum</taxon>
    </lineage>
</organism>
<keyword evidence="2" id="KW-1185">Reference proteome</keyword>
<dbReference type="EMBL" id="ANHY01000013">
    <property type="protein sequence ID" value="EKV29259.1"/>
    <property type="molecule type" value="Genomic_DNA"/>
</dbReference>
<dbReference type="AlphaFoldDB" id="K9GWY2"/>
<protein>
    <recommendedName>
        <fullName evidence="3">DUF2125 domain-containing protein</fullName>
    </recommendedName>
</protein>
<dbReference type="eggNOG" id="COG4093">
    <property type="taxonomic scope" value="Bacteria"/>
</dbReference>
<proteinExistence type="predicted"/>
<dbReference type="Pfam" id="PF09898">
    <property type="entry name" value="DUF2125"/>
    <property type="match status" value="1"/>
</dbReference>
<dbReference type="STRING" id="1238182.C882_0566"/>
<accession>K9GWY2</accession>
<gene>
    <name evidence="1" type="ORF">C882_0566</name>
</gene>
<sequence length="384" mass="41002">MTSRFAPLFAGLALLTVLAGGYGAAWLLAADTARDAVRDWAEERRETGYGVMWSALETSGFPGAVTVTLRDPQVRFPEDEGGGGWAAPVVTISARPWNPSLLTVDGTGEHFVNFVADGRVFTTRTTAARAVVQVDLADDGGLSYGRVDLKDVRTEGLALDAAVVELGSLTAAFEHNPGGRASLFERTEAHDTGIFGALSIDLRGLHLPPEAALPTGRMLQEVTLKAVVTEDLPPGPNLKARLRAWQENGGTMEVDRLTLAAGPMRIGAVGTLTLDDWLQPQAALTAQIRGFFEALEQLEDQGVIRPRDASVAKVVLGVMARQPPDGGPAALDLPITIQDRMFYLGPVALAELPPLRWGFQAPPGPGEIKPGFEIDEDGRVVREE</sequence>
<evidence type="ECO:0008006" key="3">
    <source>
        <dbReference type="Google" id="ProtNLM"/>
    </source>
</evidence>
<name>K9GWY2_9PROT</name>
<comment type="caution">
    <text evidence="1">The sequence shown here is derived from an EMBL/GenBank/DDBJ whole genome shotgun (WGS) entry which is preliminary data.</text>
</comment>